<organism evidence="3 4">
    <name type="scientific">Amphilophus citrinellus</name>
    <name type="common">Midas cichlid</name>
    <name type="synonym">Cichlasoma citrinellum</name>
    <dbReference type="NCBI Taxonomy" id="61819"/>
    <lineage>
        <taxon>Eukaryota</taxon>
        <taxon>Metazoa</taxon>
        <taxon>Chordata</taxon>
        <taxon>Craniata</taxon>
        <taxon>Vertebrata</taxon>
        <taxon>Euteleostomi</taxon>
        <taxon>Actinopterygii</taxon>
        <taxon>Neopterygii</taxon>
        <taxon>Teleostei</taxon>
        <taxon>Neoteleostei</taxon>
        <taxon>Acanthomorphata</taxon>
        <taxon>Ovalentaria</taxon>
        <taxon>Cichlomorphae</taxon>
        <taxon>Cichliformes</taxon>
        <taxon>Cichlidae</taxon>
        <taxon>New World cichlids</taxon>
        <taxon>Cichlasomatinae</taxon>
        <taxon>Heroini</taxon>
        <taxon>Amphilophus</taxon>
    </lineage>
</organism>
<name>A0A3Q0T4M8_AMPCI</name>
<keyword evidence="4" id="KW-1185">Reference proteome</keyword>
<dbReference type="InterPro" id="IPR000477">
    <property type="entry name" value="RT_dom"/>
</dbReference>
<dbReference type="InterPro" id="IPR043502">
    <property type="entry name" value="DNA/RNA_pol_sf"/>
</dbReference>
<dbReference type="AlphaFoldDB" id="A0A3Q0T4M8"/>
<evidence type="ECO:0000313" key="3">
    <source>
        <dbReference type="Ensembl" id="ENSACIP00000028989.1"/>
    </source>
</evidence>
<proteinExistence type="predicted"/>
<protein>
    <recommendedName>
        <fullName evidence="2">Reverse transcriptase domain-containing protein</fullName>
    </recommendedName>
</protein>
<dbReference type="Proteomes" id="UP000261340">
    <property type="component" value="Unplaced"/>
</dbReference>
<accession>A0A3Q0T4M8</accession>
<dbReference type="Pfam" id="PF00078">
    <property type="entry name" value="RVT_1"/>
    <property type="match status" value="1"/>
</dbReference>
<reference evidence="3" key="1">
    <citation type="submission" date="2025-08" db="UniProtKB">
        <authorList>
            <consortium name="Ensembl"/>
        </authorList>
    </citation>
    <scope>IDENTIFICATION</scope>
</reference>
<dbReference type="PANTHER" id="PTHR31635:SF196">
    <property type="entry name" value="REVERSE TRANSCRIPTASE DOMAIN-CONTAINING PROTEIN-RELATED"/>
    <property type="match status" value="1"/>
</dbReference>
<keyword evidence="1" id="KW-0812">Transmembrane</keyword>
<keyword evidence="1" id="KW-0472">Membrane</keyword>
<feature type="domain" description="Reverse transcriptase" evidence="2">
    <location>
        <begin position="1"/>
        <end position="107"/>
    </location>
</feature>
<evidence type="ECO:0000313" key="4">
    <source>
        <dbReference type="Proteomes" id="UP000261340"/>
    </source>
</evidence>
<reference evidence="3" key="2">
    <citation type="submission" date="2025-09" db="UniProtKB">
        <authorList>
            <consortium name="Ensembl"/>
        </authorList>
    </citation>
    <scope>IDENTIFICATION</scope>
</reference>
<dbReference type="SUPFAM" id="SSF56672">
    <property type="entry name" value="DNA/RNA polymerases"/>
    <property type="match status" value="1"/>
</dbReference>
<dbReference type="GeneTree" id="ENSGT00940000163630"/>
<sequence length="255" mass="28551">MQSLRPVERSGTAQGSPLSPLLFSLVLEPFAIAIRQSSTIQGTVIGTTMHKILLYTDDILLTLTDTSNSIPELISCVKEFGQISGYKVHFTKSEIMPLGFTYLGVKITPKISQHYAENVNPMIKHIKARMVGLKRLPISFLGRINLIKMIILPKIIYPLSMLFISLKRNNIKNINKALSDFISAGRKPKIKLDVLQLPKEQGGWGLPNITNYITAMQARIISIWIMKSFDQHALLIKILRPVKKLHESGFCTIGS</sequence>
<keyword evidence="1" id="KW-1133">Transmembrane helix</keyword>
<evidence type="ECO:0000259" key="2">
    <source>
        <dbReference type="PROSITE" id="PS50878"/>
    </source>
</evidence>
<dbReference type="Ensembl" id="ENSACIT00000029758.1">
    <property type="protein sequence ID" value="ENSACIP00000028989.1"/>
    <property type="gene ID" value="ENSACIG00000022447.1"/>
</dbReference>
<dbReference type="STRING" id="61819.ENSACIP00000028989"/>
<evidence type="ECO:0000256" key="1">
    <source>
        <dbReference type="SAM" id="Phobius"/>
    </source>
</evidence>
<dbReference type="PROSITE" id="PS50878">
    <property type="entry name" value="RT_POL"/>
    <property type="match status" value="1"/>
</dbReference>
<feature type="transmembrane region" description="Helical" evidence="1">
    <location>
        <begin position="146"/>
        <end position="166"/>
    </location>
</feature>
<dbReference type="OMA" id="ARIISIW"/>
<dbReference type="PANTHER" id="PTHR31635">
    <property type="entry name" value="REVERSE TRANSCRIPTASE DOMAIN-CONTAINING PROTEIN-RELATED"/>
    <property type="match status" value="1"/>
</dbReference>